<evidence type="ECO:0000313" key="3">
    <source>
        <dbReference type="Proteomes" id="UP001165122"/>
    </source>
</evidence>
<evidence type="ECO:0000313" key="2">
    <source>
        <dbReference type="EMBL" id="GMI12381.1"/>
    </source>
</evidence>
<dbReference type="Proteomes" id="UP001165122">
    <property type="component" value="Unassembled WGS sequence"/>
</dbReference>
<reference evidence="3" key="1">
    <citation type="journal article" date="2023" name="Commun. Biol.">
        <title>Genome analysis of Parmales, the sister group of diatoms, reveals the evolutionary specialization of diatoms from phago-mixotrophs to photoautotrophs.</title>
        <authorList>
            <person name="Ban H."/>
            <person name="Sato S."/>
            <person name="Yoshikawa S."/>
            <person name="Yamada K."/>
            <person name="Nakamura Y."/>
            <person name="Ichinomiya M."/>
            <person name="Sato N."/>
            <person name="Blanc-Mathieu R."/>
            <person name="Endo H."/>
            <person name="Kuwata A."/>
            <person name="Ogata H."/>
        </authorList>
    </citation>
    <scope>NUCLEOTIDE SEQUENCE [LARGE SCALE GENOMIC DNA]</scope>
    <source>
        <strain evidence="3">NIES 3700</strain>
    </source>
</reference>
<dbReference type="EMBL" id="BRXW01000176">
    <property type="protein sequence ID" value="GMI12381.1"/>
    <property type="molecule type" value="Genomic_DNA"/>
</dbReference>
<name>A0A9W7KV32_9STRA</name>
<proteinExistence type="predicted"/>
<accession>A0A9W7KV32</accession>
<evidence type="ECO:0000256" key="1">
    <source>
        <dbReference type="SAM" id="MobiDB-lite"/>
    </source>
</evidence>
<dbReference type="AlphaFoldDB" id="A0A9W7KV32"/>
<feature type="region of interest" description="Disordered" evidence="1">
    <location>
        <begin position="342"/>
        <end position="459"/>
    </location>
</feature>
<organism evidence="2 3">
    <name type="scientific">Triparma laevis f. longispina</name>
    <dbReference type="NCBI Taxonomy" id="1714387"/>
    <lineage>
        <taxon>Eukaryota</taxon>
        <taxon>Sar</taxon>
        <taxon>Stramenopiles</taxon>
        <taxon>Ochrophyta</taxon>
        <taxon>Bolidophyceae</taxon>
        <taxon>Parmales</taxon>
        <taxon>Triparmaceae</taxon>
        <taxon>Triparma</taxon>
    </lineage>
</organism>
<protein>
    <submittedName>
        <fullName evidence="2">Uncharacterized protein</fullName>
    </submittedName>
</protein>
<gene>
    <name evidence="2" type="ORF">TrLO_g13354</name>
</gene>
<feature type="compositionally biased region" description="Basic residues" evidence="1">
    <location>
        <begin position="365"/>
        <end position="377"/>
    </location>
</feature>
<keyword evidence="3" id="KW-1185">Reference proteome</keyword>
<feature type="compositionally biased region" description="Polar residues" evidence="1">
    <location>
        <begin position="174"/>
        <end position="189"/>
    </location>
</feature>
<feature type="compositionally biased region" description="Low complexity" evidence="1">
    <location>
        <begin position="346"/>
        <end position="357"/>
    </location>
</feature>
<feature type="region of interest" description="Disordered" evidence="1">
    <location>
        <begin position="72"/>
        <end position="94"/>
    </location>
</feature>
<feature type="compositionally biased region" description="Basic and acidic residues" evidence="1">
    <location>
        <begin position="378"/>
        <end position="430"/>
    </location>
</feature>
<sequence length="459" mass="51374">MSGSSRKVSRRVKVVRKPCILLTLFSPLQSKSTKVQNSSRSKKTTKHFPVIEALESASFDVVCSKSDSILRKGKHNYETQSSDESSCHHKRDSSNLCKPPNCFVLDSSDDSTMQTYSTASNKSGSNISFLKKPLRERERERERRSVTKQRQNKPKAEKPASFSGNLKKKGQVGRSISNTRRTFSTPGLFGSNESQISYASCDETDTTTTASGISIFNSWFSLKGSQSTEVYDMENPNKPKHPLLVKAVKQNQKLLLPSAKNMLNASKQHQRKQEEIARLRDEKSQMDAKLRALAKEADVAKVRATRTIKKFEDKKKEALVNKAIVKEKITIEKMNEAKRAADKAKQTAAKMDAAAAKARQEAQKFKVRSGHGHRHERGHGAKSRDRHVSMAEGRRSGTTRRRDSGHRDARRENQNVRKEDTRGGRADVKSSRGGSKPGKPKSHSRGRVVESNYSADDGF</sequence>
<feature type="region of interest" description="Disordered" evidence="1">
    <location>
        <begin position="113"/>
        <end position="189"/>
    </location>
</feature>
<feature type="compositionally biased region" description="Basic and acidic residues" evidence="1">
    <location>
        <begin position="133"/>
        <end position="145"/>
    </location>
</feature>
<comment type="caution">
    <text evidence="2">The sequence shown here is derived from an EMBL/GenBank/DDBJ whole genome shotgun (WGS) entry which is preliminary data.</text>
</comment>
<feature type="compositionally biased region" description="Polar residues" evidence="1">
    <location>
        <begin position="113"/>
        <end position="128"/>
    </location>
</feature>